<comment type="caution">
    <text evidence="2">The sequence shown here is derived from an EMBL/GenBank/DDBJ whole genome shotgun (WGS) entry which is preliminary data.</text>
</comment>
<dbReference type="InterPro" id="IPR031985">
    <property type="entry name" value="DUF4787"/>
</dbReference>
<dbReference type="Proteomes" id="UP001567538">
    <property type="component" value="Unassembled WGS sequence"/>
</dbReference>
<dbReference type="EMBL" id="JBEAFC010000011">
    <property type="protein sequence ID" value="KAL1535865.1"/>
    <property type="molecule type" value="Genomic_DNA"/>
</dbReference>
<accession>A0ABD1FWK5</accession>
<gene>
    <name evidence="2" type="ORF">AAHA92_28592</name>
</gene>
<evidence type="ECO:0000256" key="1">
    <source>
        <dbReference type="SAM" id="SignalP"/>
    </source>
</evidence>
<keyword evidence="3" id="KW-1185">Reference proteome</keyword>
<keyword evidence="1" id="KW-0732">Signal</keyword>
<organism evidence="2 3">
    <name type="scientific">Salvia divinorum</name>
    <name type="common">Maria pastora</name>
    <name type="synonym">Diviner's sage</name>
    <dbReference type="NCBI Taxonomy" id="28513"/>
    <lineage>
        <taxon>Eukaryota</taxon>
        <taxon>Viridiplantae</taxon>
        <taxon>Streptophyta</taxon>
        <taxon>Embryophyta</taxon>
        <taxon>Tracheophyta</taxon>
        <taxon>Spermatophyta</taxon>
        <taxon>Magnoliopsida</taxon>
        <taxon>eudicotyledons</taxon>
        <taxon>Gunneridae</taxon>
        <taxon>Pentapetalae</taxon>
        <taxon>asterids</taxon>
        <taxon>lamiids</taxon>
        <taxon>Lamiales</taxon>
        <taxon>Lamiaceae</taxon>
        <taxon>Nepetoideae</taxon>
        <taxon>Mentheae</taxon>
        <taxon>Salviinae</taxon>
        <taxon>Salvia</taxon>
        <taxon>Salvia subgen. Calosphace</taxon>
    </lineage>
</organism>
<feature type="signal peptide" evidence="1">
    <location>
        <begin position="1"/>
        <end position="28"/>
    </location>
</feature>
<evidence type="ECO:0000313" key="3">
    <source>
        <dbReference type="Proteomes" id="UP001567538"/>
    </source>
</evidence>
<proteinExistence type="predicted"/>
<feature type="chain" id="PRO_5044886487" evidence="1">
    <location>
        <begin position="29"/>
        <end position="125"/>
    </location>
</feature>
<protein>
    <submittedName>
        <fullName evidence="2">Uncharacterized protein</fullName>
    </submittedName>
</protein>
<dbReference type="PANTHER" id="PTHR35455">
    <property type="entry name" value="UNNAMED PRODUCT"/>
    <property type="match status" value="1"/>
</dbReference>
<reference evidence="2 3" key="1">
    <citation type="submission" date="2024-06" db="EMBL/GenBank/DDBJ databases">
        <title>A chromosome level genome sequence of Diviner's sage (Salvia divinorum).</title>
        <authorList>
            <person name="Ford S.A."/>
            <person name="Ro D.-K."/>
            <person name="Ness R.W."/>
            <person name="Phillips M.A."/>
        </authorList>
    </citation>
    <scope>NUCLEOTIDE SEQUENCE [LARGE SCALE GENOMIC DNA]</scope>
    <source>
        <strain evidence="2">SAF-2024a</strain>
        <tissue evidence="2">Leaf</tissue>
    </source>
</reference>
<dbReference type="AlphaFoldDB" id="A0ABD1FWK5"/>
<evidence type="ECO:0000313" key="2">
    <source>
        <dbReference type="EMBL" id="KAL1535865.1"/>
    </source>
</evidence>
<sequence>MVASNYGAKFYVMVVCAVFLLTSDLVLAKSRTPISDAETRQKKNDCYSDIESGLWGEQCTSSTIAKENCALRCLSPICYELIYESDPVRLEEGEKDFTRSSEYKYCMHRASIGESLDGIRGSFDH</sequence>
<dbReference type="PANTHER" id="PTHR35455:SF1">
    <property type="entry name" value="AGAP005842-PA"/>
    <property type="match status" value="1"/>
</dbReference>
<dbReference type="Pfam" id="PF16029">
    <property type="entry name" value="DUF4787"/>
    <property type="match status" value="1"/>
</dbReference>
<name>A0ABD1FWK5_SALDI</name>